<dbReference type="Proteomes" id="UP000182753">
    <property type="component" value="Unassembled WGS sequence"/>
</dbReference>
<organism evidence="1 2">
    <name type="scientific">Candidatus Berkelbacteria bacterium CG1_02_42_45</name>
    <dbReference type="NCBI Taxonomy" id="1805036"/>
    <lineage>
        <taxon>Bacteria</taxon>
        <taxon>Candidatus Berkelbacteria</taxon>
    </lineage>
</organism>
<dbReference type="AlphaFoldDB" id="A0A1J4RUE6"/>
<sequence length="110" mass="12925">MLDVIELVRMTDYSDFGRGLYDRGRIRLVTTVELDQQFNAFSWISEQCIWYSEVTFVRYPRLVDQSEILLHELAHLKTGKQTHTSINPICAEFRRRAWEDGLYVDGPPAE</sequence>
<evidence type="ECO:0008006" key="3">
    <source>
        <dbReference type="Google" id="ProtNLM"/>
    </source>
</evidence>
<accession>A0A1J4RUE6</accession>
<evidence type="ECO:0000313" key="1">
    <source>
        <dbReference type="EMBL" id="OIN90042.1"/>
    </source>
</evidence>
<gene>
    <name evidence="1" type="ORF">AUJ40_00735</name>
</gene>
<name>A0A1J4RUE6_9BACT</name>
<evidence type="ECO:0000313" key="2">
    <source>
        <dbReference type="Proteomes" id="UP000182753"/>
    </source>
</evidence>
<protein>
    <recommendedName>
        <fullName evidence="3">Phage metallopeptidase domain-containing protein</fullName>
    </recommendedName>
</protein>
<proteinExistence type="predicted"/>
<comment type="caution">
    <text evidence="1">The sequence shown here is derived from an EMBL/GenBank/DDBJ whole genome shotgun (WGS) entry which is preliminary data.</text>
</comment>
<dbReference type="EMBL" id="MNUJ01000014">
    <property type="protein sequence ID" value="OIN90042.1"/>
    <property type="molecule type" value="Genomic_DNA"/>
</dbReference>
<reference evidence="1 2" key="1">
    <citation type="journal article" date="2016" name="Environ. Microbiol.">
        <title>Genomic resolution of a cold subsurface aquifer community provides metabolic insights for novel microbes adapted to high CO concentrations.</title>
        <authorList>
            <person name="Probst A.J."/>
            <person name="Castelle C.J."/>
            <person name="Singh A."/>
            <person name="Brown C.T."/>
            <person name="Anantharaman K."/>
            <person name="Sharon I."/>
            <person name="Hug L.A."/>
            <person name="Burstein D."/>
            <person name="Emerson J.B."/>
            <person name="Thomas B.C."/>
            <person name="Banfield J.F."/>
        </authorList>
    </citation>
    <scope>NUCLEOTIDE SEQUENCE [LARGE SCALE GENOMIC DNA]</scope>
    <source>
        <strain evidence="1">CG1_02_42_45</strain>
    </source>
</reference>